<dbReference type="STRING" id="195105.CN97_00715"/>
<accession>A0A086Y0I4</accession>
<sequence length="252" mass="27829">MVNVYAWPPVGFRSFEWSVDQPVAKSRSLWSNRRYISTTQRRRRVATISVSAGTTMGAGYMEALKRLLEGGTHLVRLDSFPLNPDEPEFPDGVLNSEPFEWLQGSGPDPLGWQALGGELRWFNGPPVSAVSVSPSGAIPAWVEVSGLPPSQIIAMPGQFVTIYYGDPELSVTRMIMAPVISDASGVAIVKIEGERPANIRRVHIGTQESSAFEALSIPRAPRVVNSDWFYDWSFLEVFEDETAGFVEVDPWS</sequence>
<proteinExistence type="predicted"/>
<evidence type="ECO:0000313" key="2">
    <source>
        <dbReference type="Proteomes" id="UP000028826"/>
    </source>
</evidence>
<reference evidence="1 2" key="1">
    <citation type="submission" date="2014-03" db="EMBL/GenBank/DDBJ databases">
        <title>Genome of Haematobacter massiliensis CCUG 47968.</title>
        <authorList>
            <person name="Wang D."/>
            <person name="Wang G."/>
        </authorList>
    </citation>
    <scope>NUCLEOTIDE SEQUENCE [LARGE SCALE GENOMIC DNA]</scope>
    <source>
        <strain evidence="1 2">CCUG 47968</strain>
    </source>
</reference>
<dbReference type="RefSeq" id="WP_035712898.1">
    <property type="nucleotide sequence ID" value="NZ_JGYG01000010.1"/>
</dbReference>
<organism evidence="1 2">
    <name type="scientific">Haematobacter massiliensis</name>
    <dbReference type="NCBI Taxonomy" id="195105"/>
    <lineage>
        <taxon>Bacteria</taxon>
        <taxon>Pseudomonadati</taxon>
        <taxon>Pseudomonadota</taxon>
        <taxon>Alphaproteobacteria</taxon>
        <taxon>Rhodobacterales</taxon>
        <taxon>Paracoccaceae</taxon>
        <taxon>Haematobacter</taxon>
    </lineage>
</organism>
<keyword evidence="2" id="KW-1185">Reference proteome</keyword>
<evidence type="ECO:0000313" key="1">
    <source>
        <dbReference type="EMBL" id="KFI27784.1"/>
    </source>
</evidence>
<dbReference type="Proteomes" id="UP000028826">
    <property type="component" value="Unassembled WGS sequence"/>
</dbReference>
<protein>
    <submittedName>
        <fullName evidence="1">Uncharacterized protein</fullName>
    </submittedName>
</protein>
<name>A0A086Y0I4_9RHOB</name>
<dbReference type="AlphaFoldDB" id="A0A086Y0I4"/>
<dbReference type="OrthoDB" id="7766502at2"/>
<comment type="caution">
    <text evidence="1">The sequence shown here is derived from an EMBL/GenBank/DDBJ whole genome shotgun (WGS) entry which is preliminary data.</text>
</comment>
<dbReference type="eggNOG" id="ENOG50335RK">
    <property type="taxonomic scope" value="Bacteria"/>
</dbReference>
<gene>
    <name evidence="1" type="ORF">CN97_00715</name>
</gene>
<dbReference type="EMBL" id="JGYG01000010">
    <property type="protein sequence ID" value="KFI27784.1"/>
    <property type="molecule type" value="Genomic_DNA"/>
</dbReference>